<evidence type="ECO:0000313" key="4">
    <source>
        <dbReference type="EMBL" id="ORY00910.1"/>
    </source>
</evidence>
<dbReference type="InterPro" id="IPR036291">
    <property type="entry name" value="NAD(P)-bd_dom_sf"/>
</dbReference>
<dbReference type="Gene3D" id="3.40.50.720">
    <property type="entry name" value="NAD(P)-binding Rossmann-like Domain"/>
    <property type="match status" value="1"/>
</dbReference>
<keyword evidence="1" id="KW-0521">NADP</keyword>
<dbReference type="InterPro" id="IPR051609">
    <property type="entry name" value="NmrA/Isoflavone_reductase-like"/>
</dbReference>
<reference evidence="4 5" key="1">
    <citation type="submission" date="2016-07" db="EMBL/GenBank/DDBJ databases">
        <title>Pervasive Adenine N6-methylation of Active Genes in Fungi.</title>
        <authorList>
            <consortium name="DOE Joint Genome Institute"/>
            <person name="Mondo S.J."/>
            <person name="Dannebaum R.O."/>
            <person name="Kuo R.C."/>
            <person name="Labutti K."/>
            <person name="Haridas S."/>
            <person name="Kuo A."/>
            <person name="Salamov A."/>
            <person name="Ahrendt S.R."/>
            <person name="Lipzen A."/>
            <person name="Sullivan W."/>
            <person name="Andreopoulos W.B."/>
            <person name="Clum A."/>
            <person name="Lindquist E."/>
            <person name="Daum C."/>
            <person name="Ramamoorthy G.K."/>
            <person name="Gryganskyi A."/>
            <person name="Culley D."/>
            <person name="Magnuson J.K."/>
            <person name="James T.Y."/>
            <person name="O'Malley M.A."/>
            <person name="Stajich J.E."/>
            <person name="Spatafora J.W."/>
            <person name="Visel A."/>
            <person name="Grigoriev I.V."/>
        </authorList>
    </citation>
    <scope>NUCLEOTIDE SEQUENCE [LARGE SCALE GENOMIC DNA]</scope>
    <source>
        <strain evidence="4 5">CBS 115471</strain>
    </source>
</reference>
<dbReference type="EMBL" id="MCFA01000177">
    <property type="protein sequence ID" value="ORY00910.1"/>
    <property type="molecule type" value="Genomic_DNA"/>
</dbReference>
<keyword evidence="2" id="KW-0560">Oxidoreductase</keyword>
<protein>
    <submittedName>
        <fullName evidence="4">Isoflavone reductase family protein</fullName>
    </submittedName>
</protein>
<dbReference type="OrthoDB" id="419598at2759"/>
<comment type="caution">
    <text evidence="4">The sequence shown here is derived from an EMBL/GenBank/DDBJ whole genome shotgun (WGS) entry which is preliminary data.</text>
</comment>
<name>A0A1Y1YSB0_9PLEO</name>
<dbReference type="STRING" id="1231657.A0A1Y1YSB0"/>
<dbReference type="SUPFAM" id="SSF51735">
    <property type="entry name" value="NAD(P)-binding Rossmann-fold domains"/>
    <property type="match status" value="1"/>
</dbReference>
<dbReference type="AlphaFoldDB" id="A0A1Y1YSB0"/>
<dbReference type="PANTHER" id="PTHR47706">
    <property type="entry name" value="NMRA-LIKE FAMILY PROTEIN"/>
    <property type="match status" value="1"/>
</dbReference>
<accession>A0A1Y1YSB0</accession>
<dbReference type="Gene3D" id="3.90.25.10">
    <property type="entry name" value="UDP-galactose 4-epimerase, domain 1"/>
    <property type="match status" value="1"/>
</dbReference>
<organism evidence="4 5">
    <name type="scientific">Clohesyomyces aquaticus</name>
    <dbReference type="NCBI Taxonomy" id="1231657"/>
    <lineage>
        <taxon>Eukaryota</taxon>
        <taxon>Fungi</taxon>
        <taxon>Dikarya</taxon>
        <taxon>Ascomycota</taxon>
        <taxon>Pezizomycotina</taxon>
        <taxon>Dothideomycetes</taxon>
        <taxon>Pleosporomycetidae</taxon>
        <taxon>Pleosporales</taxon>
        <taxon>Lindgomycetaceae</taxon>
        <taxon>Clohesyomyces</taxon>
    </lineage>
</organism>
<evidence type="ECO:0000313" key="5">
    <source>
        <dbReference type="Proteomes" id="UP000193144"/>
    </source>
</evidence>
<evidence type="ECO:0000259" key="3">
    <source>
        <dbReference type="Pfam" id="PF05368"/>
    </source>
</evidence>
<keyword evidence="5" id="KW-1185">Reference proteome</keyword>
<evidence type="ECO:0000256" key="2">
    <source>
        <dbReference type="ARBA" id="ARBA00023002"/>
    </source>
</evidence>
<feature type="domain" description="NmrA-like" evidence="3">
    <location>
        <begin position="8"/>
        <end position="261"/>
    </location>
</feature>
<proteinExistence type="predicted"/>
<dbReference type="PANTHER" id="PTHR47706:SF11">
    <property type="entry name" value="ISOFLAVONE REDUCTASE FAMILY PROTEIN (AFU_ORTHOLOGUE AFUA_1G12510)"/>
    <property type="match status" value="1"/>
</dbReference>
<dbReference type="Proteomes" id="UP000193144">
    <property type="component" value="Unassembled WGS sequence"/>
</dbReference>
<dbReference type="Pfam" id="PF05368">
    <property type="entry name" value="NmrA"/>
    <property type="match status" value="1"/>
</dbReference>
<gene>
    <name evidence="4" type="ORF">BCR34DRAFT_676540</name>
</gene>
<evidence type="ECO:0000256" key="1">
    <source>
        <dbReference type="ARBA" id="ARBA00022857"/>
    </source>
</evidence>
<sequence>MVEASIPKKILLFGATGVIGKDIVDALVEAQSSFEKIGIFTSPGTAKSKADFIEKLKNSGVEVVVGDVNSAADVSKAYEGYDTVISVLGRNVLLAQVPLLSLAATSPTIHTFYPSEYGTDIEYNAASAAEKPHQMKLAVRKHIRENIDTAKLHITYLVTGPYSDLYIGKMHHDAAVEAGSFDVLGKKAVLLGTGQERASFTTMRDVGVLLVAALKTSTAEKERLLKVNSFTTTPNAILAEFERQTGGKWEARYTSLDKLKELEKQAWEGQSPISAVYTLRRIWTEGGTLYEGRDNGKIGEPGLETLEEQVRKQIQIQGGTLNG</sequence>
<dbReference type="InterPro" id="IPR008030">
    <property type="entry name" value="NmrA-like"/>
</dbReference>
<dbReference type="GO" id="GO:0016491">
    <property type="term" value="F:oxidoreductase activity"/>
    <property type="evidence" value="ECO:0007669"/>
    <property type="project" value="UniProtKB-KW"/>
</dbReference>